<gene>
    <name evidence="2" type="ORF">BJ508DRAFT_327760</name>
</gene>
<dbReference type="AlphaFoldDB" id="A0A3N4I3X8"/>
<dbReference type="Proteomes" id="UP000275078">
    <property type="component" value="Unassembled WGS sequence"/>
</dbReference>
<feature type="compositionally biased region" description="Pro residues" evidence="1">
    <location>
        <begin position="719"/>
        <end position="730"/>
    </location>
</feature>
<feature type="compositionally biased region" description="Polar residues" evidence="1">
    <location>
        <begin position="369"/>
        <end position="395"/>
    </location>
</feature>
<proteinExistence type="predicted"/>
<feature type="compositionally biased region" description="Polar residues" evidence="1">
    <location>
        <begin position="405"/>
        <end position="463"/>
    </location>
</feature>
<evidence type="ECO:0000256" key="1">
    <source>
        <dbReference type="SAM" id="MobiDB-lite"/>
    </source>
</evidence>
<sequence>MAESTIPNNSFHPPLPVGAQPVEMLQVSTPVVSVAPIGIVNTIPQQAVGGVSLGQHQQTAVSTDHPQPQPPLQAPATTPTHADMVTSMAPNSARGETGDDASGRFNPFHAVRSALDGGSEEFAGGLNNVHYTFPINPTYPQGIRTQLIEKETARGLRNATRKPVVYLSNLQGPPLTAEQYHKLNPGQKSRYDMGIHPNQTAPKSCVSSIRSGMENQCRIDWGLDFASHSSFSRYSPINKIKLQYSAFTWAADNLGWYPQLAQQVMEATIPDRHRSQQRRGNVGGTNSPAAFASSPAGVAVSQPQVPQQPVQPPQVQQQEQPVQPPQVQQQQQPGQLPQVQQQQQQPVQPPQAQQQGLTVTGEAMAAPSTPVQQQHQTVSAGGTQTHSGYGNSHASDGTGDRETETPYTPTPARTINPSAVNRVTSNLRDSLPQSPSKRARLSTESSFDSVTTIQDSRSRQSSVAPPPGPVFGQSPSTPNRPKGSSSYRYFYVMYNNGLRQRITVAEGVHFTRNDFLEQIDDYLDPEWTYVAYFASESSKMRVVTDQSLKTIVGKAVGTGEIVMVSRLGGEEEEEELSSDTDTIVSTNTPDTKESDNTEASDASLQLQTTHHEDTIMTGTAEEPHQQTSAEPHGTGQSGTELAMPNPSLDNGIDQTLMQSTPAGIAMPAPDVNGKGKTKGAARTKKIPQMTNIPPRRVTRKAKEKDDAKAKEMEKAVEPPNAPVAPEPEVPVPTAAELKAAKKAAADKKKQEKAKKDAARDQIINLTGGVAVPEPEPIEETITIAASSRGGKGSSRGRGTGRGRGGRGGGPKGPIKATKPTKVTKRKGKASKAEIEDEEDEGEEEDETEHPDHLHEINESK</sequence>
<organism evidence="2 3">
    <name type="scientific">Ascobolus immersus RN42</name>
    <dbReference type="NCBI Taxonomy" id="1160509"/>
    <lineage>
        <taxon>Eukaryota</taxon>
        <taxon>Fungi</taxon>
        <taxon>Dikarya</taxon>
        <taxon>Ascomycota</taxon>
        <taxon>Pezizomycotina</taxon>
        <taxon>Pezizomycetes</taxon>
        <taxon>Pezizales</taxon>
        <taxon>Ascobolaceae</taxon>
        <taxon>Ascobolus</taxon>
    </lineage>
</organism>
<feature type="region of interest" description="Disordered" evidence="1">
    <location>
        <begin position="621"/>
        <end position="640"/>
    </location>
</feature>
<feature type="compositionally biased region" description="Basic residues" evidence="1">
    <location>
        <begin position="675"/>
        <end position="685"/>
    </location>
</feature>
<feature type="compositionally biased region" description="Acidic residues" evidence="1">
    <location>
        <begin position="834"/>
        <end position="848"/>
    </location>
</feature>
<feature type="region of interest" description="Disordered" evidence="1">
    <location>
        <begin position="54"/>
        <end position="104"/>
    </location>
</feature>
<name>A0A3N4I3X8_ASCIM</name>
<feature type="region of interest" description="Disordered" evidence="1">
    <location>
        <begin position="568"/>
        <end position="604"/>
    </location>
</feature>
<feature type="region of interest" description="Disordered" evidence="1">
    <location>
        <begin position="665"/>
        <end position="761"/>
    </location>
</feature>
<accession>A0A3N4I3X8</accession>
<evidence type="ECO:0000313" key="3">
    <source>
        <dbReference type="Proteomes" id="UP000275078"/>
    </source>
</evidence>
<evidence type="ECO:0000313" key="2">
    <source>
        <dbReference type="EMBL" id="RPA80096.1"/>
    </source>
</evidence>
<feature type="compositionally biased region" description="Low complexity" evidence="1">
    <location>
        <begin position="302"/>
        <end position="355"/>
    </location>
</feature>
<reference evidence="2 3" key="1">
    <citation type="journal article" date="2018" name="Nat. Ecol. Evol.">
        <title>Pezizomycetes genomes reveal the molecular basis of ectomycorrhizal truffle lifestyle.</title>
        <authorList>
            <person name="Murat C."/>
            <person name="Payen T."/>
            <person name="Noel B."/>
            <person name="Kuo A."/>
            <person name="Morin E."/>
            <person name="Chen J."/>
            <person name="Kohler A."/>
            <person name="Krizsan K."/>
            <person name="Balestrini R."/>
            <person name="Da Silva C."/>
            <person name="Montanini B."/>
            <person name="Hainaut M."/>
            <person name="Levati E."/>
            <person name="Barry K.W."/>
            <person name="Belfiori B."/>
            <person name="Cichocki N."/>
            <person name="Clum A."/>
            <person name="Dockter R.B."/>
            <person name="Fauchery L."/>
            <person name="Guy J."/>
            <person name="Iotti M."/>
            <person name="Le Tacon F."/>
            <person name="Lindquist E.A."/>
            <person name="Lipzen A."/>
            <person name="Malagnac F."/>
            <person name="Mello A."/>
            <person name="Molinier V."/>
            <person name="Miyauchi S."/>
            <person name="Poulain J."/>
            <person name="Riccioni C."/>
            <person name="Rubini A."/>
            <person name="Sitrit Y."/>
            <person name="Splivallo R."/>
            <person name="Traeger S."/>
            <person name="Wang M."/>
            <person name="Zifcakova L."/>
            <person name="Wipf D."/>
            <person name="Zambonelli A."/>
            <person name="Paolocci F."/>
            <person name="Nowrousian M."/>
            <person name="Ottonello S."/>
            <person name="Baldrian P."/>
            <person name="Spatafora J.W."/>
            <person name="Henrissat B."/>
            <person name="Nagy L.G."/>
            <person name="Aury J.M."/>
            <person name="Wincker P."/>
            <person name="Grigoriev I.V."/>
            <person name="Bonfante P."/>
            <person name="Martin F.M."/>
        </authorList>
    </citation>
    <scope>NUCLEOTIDE SEQUENCE [LARGE SCALE GENOMIC DNA]</scope>
    <source>
        <strain evidence="2 3">RN42</strain>
    </source>
</reference>
<feature type="compositionally biased region" description="Basic and acidic residues" evidence="1">
    <location>
        <begin position="743"/>
        <end position="759"/>
    </location>
</feature>
<feature type="region of interest" description="Disordered" evidence="1">
    <location>
        <begin position="781"/>
        <end position="860"/>
    </location>
</feature>
<feature type="compositionally biased region" description="Basic and acidic residues" evidence="1">
    <location>
        <begin position="700"/>
        <end position="716"/>
    </location>
</feature>
<feature type="compositionally biased region" description="Polar residues" evidence="1">
    <location>
        <begin position="473"/>
        <end position="482"/>
    </location>
</feature>
<protein>
    <submittedName>
        <fullName evidence="2">Uncharacterized protein</fullName>
    </submittedName>
</protein>
<feature type="compositionally biased region" description="Polar residues" evidence="1">
    <location>
        <begin position="54"/>
        <end position="64"/>
    </location>
</feature>
<feature type="region of interest" description="Disordered" evidence="1">
    <location>
        <begin position="271"/>
        <end position="482"/>
    </location>
</feature>
<dbReference type="EMBL" id="ML119692">
    <property type="protein sequence ID" value="RPA80096.1"/>
    <property type="molecule type" value="Genomic_DNA"/>
</dbReference>
<feature type="compositionally biased region" description="Basic and acidic residues" evidence="1">
    <location>
        <begin position="849"/>
        <end position="860"/>
    </location>
</feature>
<feature type="compositionally biased region" description="Polar residues" evidence="1">
    <location>
        <begin position="579"/>
        <end position="589"/>
    </location>
</feature>
<keyword evidence="3" id="KW-1185">Reference proteome</keyword>